<dbReference type="EMBL" id="MCGH01000002">
    <property type="protein sequence ID" value="ODM05832.1"/>
    <property type="molecule type" value="Genomic_DNA"/>
</dbReference>
<dbReference type="InterPro" id="IPR009057">
    <property type="entry name" value="Homeodomain-like_sf"/>
</dbReference>
<evidence type="ECO:0000256" key="3">
    <source>
        <dbReference type="ARBA" id="ARBA00023125"/>
    </source>
</evidence>
<evidence type="ECO:0000256" key="4">
    <source>
        <dbReference type="ARBA" id="ARBA00023163"/>
    </source>
</evidence>
<evidence type="ECO:0000313" key="9">
    <source>
        <dbReference type="EMBL" id="ODM05832.1"/>
    </source>
</evidence>
<dbReference type="Pfam" id="PF00072">
    <property type="entry name" value="Response_reg"/>
    <property type="match status" value="1"/>
</dbReference>
<dbReference type="InterPro" id="IPR018060">
    <property type="entry name" value="HTH_AraC"/>
</dbReference>
<dbReference type="PROSITE" id="PS50110">
    <property type="entry name" value="RESPONSE_REGULATORY"/>
    <property type="match status" value="1"/>
</dbReference>
<evidence type="ECO:0000256" key="2">
    <source>
        <dbReference type="ARBA" id="ARBA00023015"/>
    </source>
</evidence>
<evidence type="ECO:0000259" key="8">
    <source>
        <dbReference type="PROSITE" id="PS50110"/>
    </source>
</evidence>
<gene>
    <name evidence="9" type="ORF">BEI61_01721</name>
</gene>
<protein>
    <recommendedName>
        <fullName evidence="1">Stage 0 sporulation protein A homolog</fullName>
    </recommendedName>
</protein>
<feature type="modified residue" description="4-aspartylphosphate" evidence="6">
    <location>
        <position position="54"/>
    </location>
</feature>
<dbReference type="Pfam" id="PF12833">
    <property type="entry name" value="HTH_18"/>
    <property type="match status" value="1"/>
</dbReference>
<sequence>MNVLIVDDQKAIVESLREGIRWEELGVEKVYTACSAREAKLVLVNFPVDVMLSDIEMPEEDGLELCQWAKERLPALECIFLTSHADFSYAREAIRLGSFDYILQPVRYEEVEAVLRKAEGKIRENQSVRQLQNTRKLVVEQRDTILEAICMKLRQGREGDAEQILSTLKELLQPDFKKFSFYPAVVRIIKWKRIINTWDDKLVRLVIRNVLEELFAAAHGVTCIASMQDGSFVILAAVEDSLFDEEKWEVGLKEFYDFVEAQMDFSIAVYMGTKLPASEEESRGPAFGGMLTYLAGVGEELNPSGKSGIFKLADGAGEEAEGNEGEAEPVQKAVSYIKANLNKNISRTDVAELVHLNEEYFSRLFKQQTGETFKDYILLEKMNMARTLLERSNLSISIVASKVGYDNFSHFSKMFKKLTDMTPQEYRKEHQK</sequence>
<organism evidence="9 10">
    <name type="scientific">Eisenbergiella tayi</name>
    <dbReference type="NCBI Taxonomy" id="1432052"/>
    <lineage>
        <taxon>Bacteria</taxon>
        <taxon>Bacillati</taxon>
        <taxon>Bacillota</taxon>
        <taxon>Clostridia</taxon>
        <taxon>Lachnospirales</taxon>
        <taxon>Lachnospiraceae</taxon>
        <taxon>Eisenbergiella</taxon>
    </lineage>
</organism>
<evidence type="ECO:0000256" key="6">
    <source>
        <dbReference type="PROSITE-ProRule" id="PRU00169"/>
    </source>
</evidence>
<dbReference type="PRINTS" id="PR00032">
    <property type="entry name" value="HTHARAC"/>
</dbReference>
<dbReference type="AlphaFoldDB" id="A0A1E3AAP7"/>
<dbReference type="GO" id="GO:0003700">
    <property type="term" value="F:DNA-binding transcription factor activity"/>
    <property type="evidence" value="ECO:0007669"/>
    <property type="project" value="InterPro"/>
</dbReference>
<dbReference type="GO" id="GO:0000160">
    <property type="term" value="P:phosphorelay signal transduction system"/>
    <property type="evidence" value="ECO:0007669"/>
    <property type="project" value="InterPro"/>
</dbReference>
<reference evidence="9 10" key="1">
    <citation type="submission" date="2016-07" db="EMBL/GenBank/DDBJ databases">
        <title>Characterization of isolates of Eisenbergiella tayi derived from blood cultures, using whole genome sequencing.</title>
        <authorList>
            <person name="Burdz T."/>
            <person name="Wiebe D."/>
            <person name="Huynh C."/>
            <person name="Bernard K."/>
        </authorList>
    </citation>
    <scope>NUCLEOTIDE SEQUENCE [LARGE SCALE GENOMIC DNA]</scope>
    <source>
        <strain evidence="9 10">NML 110608</strain>
    </source>
</reference>
<dbReference type="PROSITE" id="PS01124">
    <property type="entry name" value="HTH_ARAC_FAMILY_2"/>
    <property type="match status" value="1"/>
</dbReference>
<accession>A0A1E3AAP7</accession>
<dbReference type="PANTHER" id="PTHR43280">
    <property type="entry name" value="ARAC-FAMILY TRANSCRIPTIONAL REGULATOR"/>
    <property type="match status" value="1"/>
</dbReference>
<feature type="domain" description="Response regulatory" evidence="8">
    <location>
        <begin position="2"/>
        <end position="119"/>
    </location>
</feature>
<keyword evidence="2" id="KW-0805">Transcription regulation</keyword>
<dbReference type="SUPFAM" id="SSF46689">
    <property type="entry name" value="Homeodomain-like"/>
    <property type="match status" value="2"/>
</dbReference>
<dbReference type="InterPro" id="IPR001789">
    <property type="entry name" value="Sig_transdc_resp-reg_receiver"/>
</dbReference>
<dbReference type="Proteomes" id="UP000094067">
    <property type="component" value="Unassembled WGS sequence"/>
</dbReference>
<proteinExistence type="predicted"/>
<dbReference type="SMART" id="SM00448">
    <property type="entry name" value="REC"/>
    <property type="match status" value="1"/>
</dbReference>
<dbReference type="InterPro" id="IPR020449">
    <property type="entry name" value="Tscrpt_reg_AraC-type_HTH"/>
</dbReference>
<keyword evidence="3" id="KW-0238">DNA-binding</keyword>
<name>A0A1E3AAP7_9FIRM</name>
<dbReference type="SMART" id="SM00342">
    <property type="entry name" value="HTH_ARAC"/>
    <property type="match status" value="1"/>
</dbReference>
<dbReference type="InterPro" id="IPR011006">
    <property type="entry name" value="CheY-like_superfamily"/>
</dbReference>
<comment type="caution">
    <text evidence="9">The sequence shown here is derived from an EMBL/GenBank/DDBJ whole genome shotgun (WGS) entry which is preliminary data.</text>
</comment>
<dbReference type="PROSITE" id="PS00041">
    <property type="entry name" value="HTH_ARAC_FAMILY_1"/>
    <property type="match status" value="1"/>
</dbReference>
<dbReference type="Gene3D" id="3.40.50.2300">
    <property type="match status" value="1"/>
</dbReference>
<keyword evidence="6" id="KW-0597">Phosphoprotein</keyword>
<dbReference type="InterPro" id="IPR018062">
    <property type="entry name" value="HTH_AraC-typ_CS"/>
</dbReference>
<evidence type="ECO:0000256" key="1">
    <source>
        <dbReference type="ARBA" id="ARBA00018672"/>
    </source>
</evidence>
<feature type="domain" description="HTH araC/xylS-type" evidence="7">
    <location>
        <begin position="331"/>
        <end position="429"/>
    </location>
</feature>
<keyword evidence="4" id="KW-0804">Transcription</keyword>
<evidence type="ECO:0000313" key="10">
    <source>
        <dbReference type="Proteomes" id="UP000094067"/>
    </source>
</evidence>
<evidence type="ECO:0000259" key="7">
    <source>
        <dbReference type="PROSITE" id="PS01124"/>
    </source>
</evidence>
<comment type="function">
    <text evidence="5">May play the central regulatory role in sporulation. It may be an element of the effector pathway responsible for the activation of sporulation genes in response to nutritional stress. Spo0A may act in concert with spo0H (a sigma factor) to control the expression of some genes that are critical to the sporulation process.</text>
</comment>
<dbReference type="PANTHER" id="PTHR43280:SF34">
    <property type="entry name" value="ARAC-FAMILY TRANSCRIPTIONAL REGULATOR"/>
    <property type="match status" value="1"/>
</dbReference>
<evidence type="ECO:0000256" key="5">
    <source>
        <dbReference type="ARBA" id="ARBA00024867"/>
    </source>
</evidence>
<dbReference type="Gene3D" id="1.10.10.60">
    <property type="entry name" value="Homeodomain-like"/>
    <property type="match status" value="2"/>
</dbReference>
<dbReference type="GO" id="GO:0043565">
    <property type="term" value="F:sequence-specific DNA binding"/>
    <property type="evidence" value="ECO:0007669"/>
    <property type="project" value="InterPro"/>
</dbReference>
<dbReference type="SUPFAM" id="SSF52172">
    <property type="entry name" value="CheY-like"/>
    <property type="match status" value="1"/>
</dbReference>
<dbReference type="RefSeq" id="WP_069151979.1">
    <property type="nucleotide sequence ID" value="NZ_MCGH01000002.1"/>
</dbReference>
<dbReference type="CDD" id="cd17536">
    <property type="entry name" value="REC_YesN-like"/>
    <property type="match status" value="1"/>
</dbReference>